<feature type="transmembrane region" description="Helical" evidence="2">
    <location>
        <begin position="73"/>
        <end position="95"/>
    </location>
</feature>
<sequence length="125" mass="14034">MASSNLHCVQCAERWLGLAACPHAPPQPRPQPQQSLPSLPQDGILPPSLKRRKLEDPVSQGQSAPASKRTSRLLHFVCMYLVIIIDTPSPLYSLYSRLTSTRVSKSTRTQVSLMDIHPSFFRTRR</sequence>
<evidence type="ECO:0000313" key="3">
    <source>
        <dbReference type="EMBL" id="THV02528.1"/>
    </source>
</evidence>
<name>A0A4S8MIG8_DENBC</name>
<reference evidence="3 4" key="1">
    <citation type="journal article" date="2019" name="Nat. Ecol. Evol.">
        <title>Megaphylogeny resolves global patterns of mushroom evolution.</title>
        <authorList>
            <person name="Varga T."/>
            <person name="Krizsan K."/>
            <person name="Foldi C."/>
            <person name="Dima B."/>
            <person name="Sanchez-Garcia M."/>
            <person name="Sanchez-Ramirez S."/>
            <person name="Szollosi G.J."/>
            <person name="Szarkandi J.G."/>
            <person name="Papp V."/>
            <person name="Albert L."/>
            <person name="Andreopoulos W."/>
            <person name="Angelini C."/>
            <person name="Antonin V."/>
            <person name="Barry K.W."/>
            <person name="Bougher N.L."/>
            <person name="Buchanan P."/>
            <person name="Buyck B."/>
            <person name="Bense V."/>
            <person name="Catcheside P."/>
            <person name="Chovatia M."/>
            <person name="Cooper J."/>
            <person name="Damon W."/>
            <person name="Desjardin D."/>
            <person name="Finy P."/>
            <person name="Geml J."/>
            <person name="Haridas S."/>
            <person name="Hughes K."/>
            <person name="Justo A."/>
            <person name="Karasinski D."/>
            <person name="Kautmanova I."/>
            <person name="Kiss B."/>
            <person name="Kocsube S."/>
            <person name="Kotiranta H."/>
            <person name="LaButti K.M."/>
            <person name="Lechner B.E."/>
            <person name="Liimatainen K."/>
            <person name="Lipzen A."/>
            <person name="Lukacs Z."/>
            <person name="Mihaltcheva S."/>
            <person name="Morgado L.N."/>
            <person name="Niskanen T."/>
            <person name="Noordeloos M.E."/>
            <person name="Ohm R.A."/>
            <person name="Ortiz-Santana B."/>
            <person name="Ovrebo C."/>
            <person name="Racz N."/>
            <person name="Riley R."/>
            <person name="Savchenko A."/>
            <person name="Shiryaev A."/>
            <person name="Soop K."/>
            <person name="Spirin V."/>
            <person name="Szebenyi C."/>
            <person name="Tomsovsky M."/>
            <person name="Tulloss R.E."/>
            <person name="Uehling J."/>
            <person name="Grigoriev I.V."/>
            <person name="Vagvolgyi C."/>
            <person name="Papp T."/>
            <person name="Martin F.M."/>
            <person name="Miettinen O."/>
            <person name="Hibbett D.S."/>
            <person name="Nagy L.G."/>
        </authorList>
    </citation>
    <scope>NUCLEOTIDE SEQUENCE [LARGE SCALE GENOMIC DNA]</scope>
    <source>
        <strain evidence="3 4">CBS 962.96</strain>
    </source>
</reference>
<keyword evidence="4" id="KW-1185">Reference proteome</keyword>
<accession>A0A4S8MIG8</accession>
<dbReference type="EMBL" id="ML179076">
    <property type="protein sequence ID" value="THV02528.1"/>
    <property type="molecule type" value="Genomic_DNA"/>
</dbReference>
<evidence type="ECO:0000256" key="2">
    <source>
        <dbReference type="SAM" id="Phobius"/>
    </source>
</evidence>
<feature type="compositionally biased region" description="Low complexity" evidence="1">
    <location>
        <begin position="32"/>
        <end position="41"/>
    </location>
</feature>
<dbReference type="AlphaFoldDB" id="A0A4S8MIG8"/>
<protein>
    <submittedName>
        <fullName evidence="3">Uncharacterized protein</fullName>
    </submittedName>
</protein>
<keyword evidence="2" id="KW-1133">Transmembrane helix</keyword>
<evidence type="ECO:0000256" key="1">
    <source>
        <dbReference type="SAM" id="MobiDB-lite"/>
    </source>
</evidence>
<proteinExistence type="predicted"/>
<organism evidence="3 4">
    <name type="scientific">Dendrothele bispora (strain CBS 962.96)</name>
    <dbReference type="NCBI Taxonomy" id="1314807"/>
    <lineage>
        <taxon>Eukaryota</taxon>
        <taxon>Fungi</taxon>
        <taxon>Dikarya</taxon>
        <taxon>Basidiomycota</taxon>
        <taxon>Agaricomycotina</taxon>
        <taxon>Agaricomycetes</taxon>
        <taxon>Agaricomycetidae</taxon>
        <taxon>Agaricales</taxon>
        <taxon>Agaricales incertae sedis</taxon>
        <taxon>Dendrothele</taxon>
    </lineage>
</organism>
<dbReference type="Proteomes" id="UP000297245">
    <property type="component" value="Unassembled WGS sequence"/>
</dbReference>
<keyword evidence="2" id="KW-0812">Transmembrane</keyword>
<evidence type="ECO:0000313" key="4">
    <source>
        <dbReference type="Proteomes" id="UP000297245"/>
    </source>
</evidence>
<gene>
    <name evidence="3" type="ORF">K435DRAFT_344830</name>
</gene>
<keyword evidence="2" id="KW-0472">Membrane</keyword>
<feature type="region of interest" description="Disordered" evidence="1">
    <location>
        <begin position="22"/>
        <end position="69"/>
    </location>
</feature>